<name>T0HUI0_9SPHN</name>
<protein>
    <submittedName>
        <fullName evidence="4">DNA transfer protein</fullName>
    </submittedName>
</protein>
<dbReference type="InterPro" id="IPR012931">
    <property type="entry name" value="TraG_N_Proteobacteria"/>
</dbReference>
<accession>T0HUI0</accession>
<dbReference type="eggNOG" id="COG3266">
    <property type="taxonomic scope" value="Bacteria"/>
</dbReference>
<evidence type="ECO:0000256" key="1">
    <source>
        <dbReference type="SAM" id="MobiDB-lite"/>
    </source>
</evidence>
<reference evidence="4 5" key="1">
    <citation type="journal article" date="2013" name="Genome Announc.">
        <title>Draft Genome Sequence of Sphingobium lactosutens Strain DS20T, Isolated from a Hexachlorocyclohexane Dumpsite.</title>
        <authorList>
            <person name="Kumar R."/>
            <person name="Dwivedi V."/>
            <person name="Negi V."/>
            <person name="Khurana J.P."/>
            <person name="Lal R."/>
        </authorList>
    </citation>
    <scope>NUCLEOTIDE SEQUENCE [LARGE SCALE GENOMIC DNA]</scope>
    <source>
        <strain evidence="4 5">DS20</strain>
    </source>
</reference>
<evidence type="ECO:0000259" key="3">
    <source>
        <dbReference type="Pfam" id="PF07916"/>
    </source>
</evidence>
<dbReference type="Pfam" id="PF07916">
    <property type="entry name" value="TraG_N"/>
    <property type="match status" value="1"/>
</dbReference>
<evidence type="ECO:0000313" key="5">
    <source>
        <dbReference type="Proteomes" id="UP000015531"/>
    </source>
</evidence>
<feature type="transmembrane region" description="Helical" evidence="2">
    <location>
        <begin position="142"/>
        <end position="160"/>
    </location>
</feature>
<organism evidence="4 5">
    <name type="scientific">Sphingobium lactosutens DS20</name>
    <dbReference type="NCBI Taxonomy" id="1331060"/>
    <lineage>
        <taxon>Bacteria</taxon>
        <taxon>Pseudomonadati</taxon>
        <taxon>Pseudomonadota</taxon>
        <taxon>Alphaproteobacteria</taxon>
        <taxon>Sphingomonadales</taxon>
        <taxon>Sphingomonadaceae</taxon>
        <taxon>Sphingobium</taxon>
    </lineage>
</organism>
<gene>
    <name evidence="4" type="ORF">RLDS_06520</name>
</gene>
<feature type="transmembrane region" description="Helical" evidence="2">
    <location>
        <begin position="83"/>
        <end position="102"/>
    </location>
</feature>
<keyword evidence="2" id="KW-0472">Membrane</keyword>
<sequence>MPGSCASVIAMPATPPVPPPATSKQDPTPMRRFLRPVVALPALLFASPALAVDTSFHTYDGFAETVDAFRLVSMIFGDPRYETLVMIVATVGIGLGAIIASVRGTGMGLVAFGFQILIGAGLFVGLIATTGTVHVYDRVRNAYQAVGGVPNLLVLVAGATNMMERAMVETIDDNTLDPNAKIEFGAGGHSFDLFLNAVSPRGPMTDVFLDATIKDYVRQCYPVARVSAAYGVDDDQLFRTATDLPASFAAMAGPATFSTVYTEADKGGTTGSCADAWTHISDRLSDPVLFDNYTGQICARTGYDTGNAQQMTRCRQQLGEMGQMMLGRPLSAQAFLTHILLGNTVGDVLFEDSPASAARVMANRAVISNGLATMSVANEWMPTIRAVVFGIMLFMIPIALLFILTPINLRVASFALGMFVFVALWGVIDAGIYQLTLGRATATLAELRSNALAANAWLLAPSAAMKALAIFGSFRTAAAGLAGAFVFTVFRFSGNVFTSFTSGTLGIASQGTAAAAPMGTAEGQASALEAQASAMGTRTRAGAASSFGDFGDRSTFNANRSYGEAGHILGERPGTPGGTAFALGGIEGSRQLGSLAPALGGRDLADPAVARAVQANAATTAIHQFAEKDALRNLGTGYFGQGEAGEKAFAAFSQNLVQWRAFGDQRAYGMMMQGAARHFERAGYSPADAQLKASGVIGEAQADPTFAKLIANTFDQEQMLRNDLTSAQVQVGAMEGRRDYAGDNVAGVERANVATEQGWRTGSNQGQREAASMLGLSVDETARRVGFINALSGEARSTAITQLSRTTGRNEAQVVAAIERYSAATQLGTADGATAEAGREGTSIYGRTREAAGYDFAERSGKLDAQREVGTAGTRSAARIGEQRRQSENFGFAEGAAAAGVSTREAARLDSFIQALSRTAGNQVDMAEGGAEGIADRARNERLTSIVDRERLTRMQGLLAENGINLTKRQIAMDQNGDLGLNLTPETAAAMWKAGLINESQLGAIADGGHARFSFAHNDLLVSSGTEFSRSARSDTSTRFEAGKQAGPDTIEHFMGGGAEGQAMLANWLRGGFEMDRKGEWRLKPQVADTLQRDVQAIMTQTGWQRTLSRSAQDQITIGTNVGIDIGRSVGVSDSETTGGRSGGSSRGRQSAPVNRTDRSTTGNFGAKVGYESRDSGSTTEDAHATMDIVNYDVRESIAASERAAARSSTPEAAFSRELSSRILGTDGMRNRYLQDADNGRATFDITGPLTSLEQNSVLSKGSFSTDIQGSPGDGDSSFKKR</sequence>
<evidence type="ECO:0000313" key="4">
    <source>
        <dbReference type="EMBL" id="EQB16767.1"/>
    </source>
</evidence>
<evidence type="ECO:0000256" key="2">
    <source>
        <dbReference type="SAM" id="Phobius"/>
    </source>
</evidence>
<feature type="transmembrane region" description="Helical" evidence="2">
    <location>
        <begin position="467"/>
        <end position="490"/>
    </location>
</feature>
<dbReference type="Proteomes" id="UP000015531">
    <property type="component" value="Unassembled WGS sequence"/>
</dbReference>
<keyword evidence="5" id="KW-1185">Reference proteome</keyword>
<feature type="region of interest" description="Disordered" evidence="1">
    <location>
        <begin position="1126"/>
        <end position="1184"/>
    </location>
</feature>
<keyword evidence="2" id="KW-0812">Transmembrane</keyword>
<comment type="caution">
    <text evidence="4">The sequence shown here is derived from an EMBL/GenBank/DDBJ whole genome shotgun (WGS) entry which is preliminary data.</text>
</comment>
<dbReference type="EMBL" id="ATDP01000074">
    <property type="protein sequence ID" value="EQB16767.1"/>
    <property type="molecule type" value="Genomic_DNA"/>
</dbReference>
<feature type="region of interest" description="Disordered" evidence="1">
    <location>
        <begin position="1255"/>
        <end position="1282"/>
    </location>
</feature>
<feature type="domain" description="TraG N-terminal Proteobacteria" evidence="3">
    <location>
        <begin position="56"/>
        <end position="507"/>
    </location>
</feature>
<feature type="compositionally biased region" description="Polar residues" evidence="1">
    <location>
        <begin position="1255"/>
        <end position="1269"/>
    </location>
</feature>
<dbReference type="PATRIC" id="fig|1331060.3.peg.1225"/>
<keyword evidence="2" id="KW-1133">Transmembrane helix</keyword>
<feature type="compositionally biased region" description="Basic and acidic residues" evidence="1">
    <location>
        <begin position="1171"/>
        <end position="1184"/>
    </location>
</feature>
<proteinExistence type="predicted"/>
<feature type="transmembrane region" description="Helical" evidence="2">
    <location>
        <begin position="33"/>
        <end position="52"/>
    </location>
</feature>
<feature type="transmembrane region" description="Helical" evidence="2">
    <location>
        <begin position="109"/>
        <end position="136"/>
    </location>
</feature>
<feature type="transmembrane region" description="Helical" evidence="2">
    <location>
        <begin position="411"/>
        <end position="432"/>
    </location>
</feature>
<feature type="transmembrane region" description="Helical" evidence="2">
    <location>
        <begin position="384"/>
        <end position="405"/>
    </location>
</feature>